<sequence length="96" mass="9812">MVLRIGAIALMAALAAPAAAQPQPATLLAGACQGCHGVTGAGAQGIPAIAQTMTRAEFVAAMQEFRANRREATVMGRIARGYTDAEFAALAAHYGR</sequence>
<evidence type="ECO:0000256" key="5">
    <source>
        <dbReference type="SAM" id="SignalP"/>
    </source>
</evidence>
<gene>
    <name evidence="7" type="ORF">FHS88_002318</name>
</gene>
<keyword evidence="2 4" id="KW-0479">Metal-binding</keyword>
<accession>A0A840XNP0</accession>
<evidence type="ECO:0000256" key="2">
    <source>
        <dbReference type="ARBA" id="ARBA00022723"/>
    </source>
</evidence>
<dbReference type="GO" id="GO:0020037">
    <property type="term" value="F:heme binding"/>
    <property type="evidence" value="ECO:0007669"/>
    <property type="project" value="InterPro"/>
</dbReference>
<evidence type="ECO:0000313" key="7">
    <source>
        <dbReference type="EMBL" id="MBB5690185.1"/>
    </source>
</evidence>
<evidence type="ECO:0000313" key="8">
    <source>
        <dbReference type="Proteomes" id="UP000562254"/>
    </source>
</evidence>
<dbReference type="AlphaFoldDB" id="A0A840XNP0"/>
<organism evidence="7 8">
    <name type="scientific">Neoroseomonas alkaliterrae</name>
    <dbReference type="NCBI Taxonomy" id="1452450"/>
    <lineage>
        <taxon>Bacteria</taxon>
        <taxon>Pseudomonadati</taxon>
        <taxon>Pseudomonadota</taxon>
        <taxon>Alphaproteobacteria</taxon>
        <taxon>Acetobacterales</taxon>
        <taxon>Acetobacteraceae</taxon>
        <taxon>Neoroseomonas</taxon>
    </lineage>
</organism>
<dbReference type="Proteomes" id="UP000562254">
    <property type="component" value="Unassembled WGS sequence"/>
</dbReference>
<dbReference type="EMBL" id="JACIJE010000006">
    <property type="protein sequence ID" value="MBB5690185.1"/>
    <property type="molecule type" value="Genomic_DNA"/>
</dbReference>
<feature type="domain" description="Cytochrome c" evidence="6">
    <location>
        <begin position="19"/>
        <end position="96"/>
    </location>
</feature>
<name>A0A840XNP0_9PROT</name>
<dbReference type="SUPFAM" id="SSF46626">
    <property type="entry name" value="Cytochrome c"/>
    <property type="match status" value="1"/>
</dbReference>
<dbReference type="Pfam" id="PF00034">
    <property type="entry name" value="Cytochrom_C"/>
    <property type="match status" value="1"/>
</dbReference>
<evidence type="ECO:0000259" key="6">
    <source>
        <dbReference type="PROSITE" id="PS51007"/>
    </source>
</evidence>
<feature type="signal peptide" evidence="5">
    <location>
        <begin position="1"/>
        <end position="20"/>
    </location>
</feature>
<proteinExistence type="predicted"/>
<evidence type="ECO:0000256" key="4">
    <source>
        <dbReference type="PROSITE-ProRule" id="PRU00433"/>
    </source>
</evidence>
<dbReference type="GO" id="GO:0009055">
    <property type="term" value="F:electron transfer activity"/>
    <property type="evidence" value="ECO:0007669"/>
    <property type="project" value="InterPro"/>
</dbReference>
<dbReference type="PROSITE" id="PS51257">
    <property type="entry name" value="PROKAR_LIPOPROTEIN"/>
    <property type="match status" value="1"/>
</dbReference>
<keyword evidence="3 4" id="KW-0408">Iron</keyword>
<dbReference type="Gene3D" id="1.10.760.10">
    <property type="entry name" value="Cytochrome c-like domain"/>
    <property type="match status" value="1"/>
</dbReference>
<comment type="caution">
    <text evidence="7">The sequence shown here is derived from an EMBL/GenBank/DDBJ whole genome shotgun (WGS) entry which is preliminary data.</text>
</comment>
<dbReference type="PROSITE" id="PS51007">
    <property type="entry name" value="CYTC"/>
    <property type="match status" value="1"/>
</dbReference>
<evidence type="ECO:0000256" key="3">
    <source>
        <dbReference type="ARBA" id="ARBA00023004"/>
    </source>
</evidence>
<keyword evidence="1 4" id="KW-0349">Heme</keyword>
<evidence type="ECO:0000256" key="1">
    <source>
        <dbReference type="ARBA" id="ARBA00022617"/>
    </source>
</evidence>
<keyword evidence="8" id="KW-1185">Reference proteome</keyword>
<dbReference type="RefSeq" id="WP_184484725.1">
    <property type="nucleotide sequence ID" value="NZ_JAAEDJ010000004.1"/>
</dbReference>
<dbReference type="GO" id="GO:0046872">
    <property type="term" value="F:metal ion binding"/>
    <property type="evidence" value="ECO:0007669"/>
    <property type="project" value="UniProtKB-KW"/>
</dbReference>
<reference evidence="7 8" key="1">
    <citation type="submission" date="2020-08" db="EMBL/GenBank/DDBJ databases">
        <title>Genomic Encyclopedia of Type Strains, Phase IV (KMG-IV): sequencing the most valuable type-strain genomes for metagenomic binning, comparative biology and taxonomic classification.</title>
        <authorList>
            <person name="Goeker M."/>
        </authorList>
    </citation>
    <scope>NUCLEOTIDE SEQUENCE [LARGE SCALE GENOMIC DNA]</scope>
    <source>
        <strain evidence="7 8">DSM 25895</strain>
    </source>
</reference>
<keyword evidence="5" id="KW-0732">Signal</keyword>
<dbReference type="InterPro" id="IPR036909">
    <property type="entry name" value="Cyt_c-like_dom_sf"/>
</dbReference>
<feature type="chain" id="PRO_5032909343" evidence="5">
    <location>
        <begin position="21"/>
        <end position="96"/>
    </location>
</feature>
<dbReference type="InterPro" id="IPR009056">
    <property type="entry name" value="Cyt_c-like_dom"/>
</dbReference>
<protein>
    <submittedName>
        <fullName evidence="7">Sulfide dehydrogenase cytochrome subunit</fullName>
    </submittedName>
</protein>